<feature type="compositionally biased region" description="Basic and acidic residues" evidence="1">
    <location>
        <begin position="57"/>
        <end position="75"/>
    </location>
</feature>
<feature type="compositionally biased region" description="Basic and acidic residues" evidence="1">
    <location>
        <begin position="690"/>
        <end position="702"/>
    </location>
</feature>
<feature type="region of interest" description="Disordered" evidence="1">
    <location>
        <begin position="668"/>
        <end position="712"/>
    </location>
</feature>
<feature type="compositionally biased region" description="Acidic residues" evidence="1">
    <location>
        <begin position="76"/>
        <end position="91"/>
    </location>
</feature>
<feature type="region of interest" description="Disordered" evidence="1">
    <location>
        <begin position="559"/>
        <end position="593"/>
    </location>
</feature>
<feature type="compositionally biased region" description="Basic residues" evidence="1">
    <location>
        <begin position="377"/>
        <end position="399"/>
    </location>
</feature>
<proteinExistence type="predicted"/>
<feature type="compositionally biased region" description="Basic and acidic residues" evidence="1">
    <location>
        <begin position="746"/>
        <end position="764"/>
    </location>
</feature>
<feature type="region of interest" description="Disordered" evidence="1">
    <location>
        <begin position="207"/>
        <end position="430"/>
    </location>
</feature>
<dbReference type="GeneID" id="107223257"/>
<feature type="compositionally biased region" description="Basic residues" evidence="1">
    <location>
        <begin position="221"/>
        <end position="231"/>
    </location>
</feature>
<feature type="compositionally biased region" description="Basic and acidic residues" evidence="1">
    <location>
        <begin position="313"/>
        <end position="326"/>
    </location>
</feature>
<accession>A0ABM3GGW5</accession>
<organism evidence="2 3">
    <name type="scientific">Neodiprion lecontei</name>
    <name type="common">Redheaded pine sawfly</name>
    <dbReference type="NCBI Taxonomy" id="441921"/>
    <lineage>
        <taxon>Eukaryota</taxon>
        <taxon>Metazoa</taxon>
        <taxon>Ecdysozoa</taxon>
        <taxon>Arthropoda</taxon>
        <taxon>Hexapoda</taxon>
        <taxon>Insecta</taxon>
        <taxon>Pterygota</taxon>
        <taxon>Neoptera</taxon>
        <taxon>Endopterygota</taxon>
        <taxon>Hymenoptera</taxon>
        <taxon>Tenthredinoidea</taxon>
        <taxon>Diprionidae</taxon>
        <taxon>Diprioninae</taxon>
        <taxon>Neodiprion</taxon>
    </lineage>
</organism>
<feature type="region of interest" description="Disordered" evidence="1">
    <location>
        <begin position="1"/>
        <end position="179"/>
    </location>
</feature>
<feature type="compositionally biased region" description="Low complexity" evidence="1">
    <location>
        <begin position="265"/>
        <end position="308"/>
    </location>
</feature>
<keyword evidence="2" id="KW-1185">Reference proteome</keyword>
<feature type="compositionally biased region" description="Basic and acidic residues" evidence="1">
    <location>
        <begin position="18"/>
        <end position="43"/>
    </location>
</feature>
<sequence>MGDTKTEISENPESTSGDLERQESAKTETDTKSETLELQNMKEESDDVCNENSSELTRPKTNDDVQRAIEGLKDIPDEELQEFLDDEDFMEGLDVVDAWEGEEEKRHEKRPKSRSRERERRRISRDHNRFRDHRSLNNRERLRREDRKRDENRRDPNKSTKDIERDKMRTQRDCESKIQAEKNKAIKTLLDSDNVVPPGTELEAIETITEKQNVDKVGISRSRRSREKRTRGSPAWRRSDDRTRNSPHRRWSPIIISPERRRSPIKLSPGSRRSPVRLSPSSRRSPHKLSPLILSPERPRSLLRLSPTHPRRPSWERKTSAEERRRSADRHRRRQEVRERDYKPSSRRSRSRERHRSRSPDRHRRKYSRSPGDRRGSPRWRSRSGSRGRSPQRRTRKRSPFINEIRRQFRNESTRQQQQQQQQPPSANLGYLIPPMMSGMPPMGSPIYPHEQEQHPPFMPHHPPGPQGLIMPGPPQGFMNFDPAHPHMAPSINYDPSAPQLMIQSEFSAGPVIYGQHAPAPVQPPLLPLPVPSPQPVPAPGPIMEQGPLMYNQLHHLAPLLPTPGKEQTDLSSRRSVSPQARSEERHSQITVKSGVHVHQKICQTDEVQTEQKEVQATVITAEFGVQVNLNDLEQPAKEEKRPIMDRLDWDMRETFDYTPKPREADDLRWSLSNSSQKRPWGRAISPPRGPEDRSFSRERTSSDYPNRTLTLCTPARSREEFSSHRGPILRDHFIREPLPPSYRQNLDDHDEHFHDNRSDRSRGESPMVIDDSPEEIEEEPEVFARTTERIVLTKIPRGQSIPVFKGRGGPREGRPFRGGRGSYRDKF</sequence>
<feature type="region of interest" description="Disordered" evidence="1">
    <location>
        <begin position="740"/>
        <end position="784"/>
    </location>
</feature>
<evidence type="ECO:0000313" key="2">
    <source>
        <dbReference type="Proteomes" id="UP000829291"/>
    </source>
</evidence>
<evidence type="ECO:0000256" key="1">
    <source>
        <dbReference type="SAM" id="MobiDB-lite"/>
    </source>
</evidence>
<feature type="region of interest" description="Disordered" evidence="1">
    <location>
        <begin position="798"/>
        <end position="828"/>
    </location>
</feature>
<feature type="compositionally biased region" description="Basic and acidic residues" evidence="1">
    <location>
        <begin position="404"/>
        <end position="413"/>
    </location>
</feature>
<gene>
    <name evidence="3" type="primary">LOC107223257</name>
</gene>
<protein>
    <submittedName>
        <fullName evidence="3">Serine/arginine repetitive matrix protein 1 isoform X2</fullName>
    </submittedName>
</protein>
<name>A0ABM3GGW5_NEOLC</name>
<dbReference type="Proteomes" id="UP000829291">
    <property type="component" value="Chromosome 6"/>
</dbReference>
<feature type="compositionally biased region" description="Polar residues" evidence="1">
    <location>
        <begin position="703"/>
        <end position="712"/>
    </location>
</feature>
<feature type="compositionally biased region" description="Basic residues" evidence="1">
    <location>
        <begin position="345"/>
        <end position="368"/>
    </location>
</feature>
<evidence type="ECO:0000313" key="3">
    <source>
        <dbReference type="RefSeq" id="XP_046599517.1"/>
    </source>
</evidence>
<reference evidence="3" key="1">
    <citation type="submission" date="2025-08" db="UniProtKB">
        <authorList>
            <consortium name="RefSeq"/>
        </authorList>
    </citation>
    <scope>IDENTIFICATION</scope>
    <source>
        <tissue evidence="3">Thorax and Abdomen</tissue>
    </source>
</reference>
<feature type="compositionally biased region" description="Basic and acidic residues" evidence="1">
    <location>
        <begin position="114"/>
        <end position="179"/>
    </location>
</feature>
<feature type="compositionally biased region" description="Acidic residues" evidence="1">
    <location>
        <begin position="772"/>
        <end position="782"/>
    </location>
</feature>
<dbReference type="RefSeq" id="XP_046599517.1">
    <property type="nucleotide sequence ID" value="XM_046743561.1"/>
</dbReference>